<dbReference type="PIRSF" id="PIRSF024492">
    <property type="entry name" value="UCP024492"/>
    <property type="match status" value="1"/>
</dbReference>
<organism evidence="1 2">
    <name type="scientific">Actinopolymorpha singaporensis</name>
    <dbReference type="NCBI Taxonomy" id="117157"/>
    <lineage>
        <taxon>Bacteria</taxon>
        <taxon>Bacillati</taxon>
        <taxon>Actinomycetota</taxon>
        <taxon>Actinomycetes</taxon>
        <taxon>Propionibacteriales</taxon>
        <taxon>Actinopolymorphaceae</taxon>
        <taxon>Actinopolymorpha</taxon>
    </lineage>
</organism>
<dbReference type="InterPro" id="IPR007438">
    <property type="entry name" value="DUF488"/>
</dbReference>
<accession>A0A1H1S3R5</accession>
<dbReference type="Pfam" id="PF04343">
    <property type="entry name" value="DUF488"/>
    <property type="match status" value="1"/>
</dbReference>
<evidence type="ECO:0000313" key="2">
    <source>
        <dbReference type="Proteomes" id="UP000198983"/>
    </source>
</evidence>
<evidence type="ECO:0000313" key="1">
    <source>
        <dbReference type="EMBL" id="SDS42642.1"/>
    </source>
</evidence>
<dbReference type="EMBL" id="LT629732">
    <property type="protein sequence ID" value="SDS42642.1"/>
    <property type="molecule type" value="Genomic_DNA"/>
</dbReference>
<name>A0A1H1S3R5_9ACTN</name>
<sequence>MTPTTRTTTFGHGTATADATVELLRGAGITAVVDVRTAPGSRRHPQFSRAELERWLPEHGIGYRWERRLGGFRKVAPDSPDSAWRNDAFRGYAGHMRTAEFLAGIDDLLAEVAEDSSGGTAIMCSESLWWRCHRRMIADFLQLVRGVQVRHLFPDGSVAAHQLGPGVRVRSDGLLVYDGGQASVFDDLD</sequence>
<dbReference type="RefSeq" id="WP_092653670.1">
    <property type="nucleotide sequence ID" value="NZ_LT629732.1"/>
</dbReference>
<reference evidence="1 2" key="1">
    <citation type="submission" date="2016-10" db="EMBL/GenBank/DDBJ databases">
        <authorList>
            <person name="de Groot N.N."/>
        </authorList>
    </citation>
    <scope>NUCLEOTIDE SEQUENCE [LARGE SCALE GENOMIC DNA]</scope>
    <source>
        <strain evidence="1 2">DSM 22024</strain>
    </source>
</reference>
<evidence type="ECO:0008006" key="3">
    <source>
        <dbReference type="Google" id="ProtNLM"/>
    </source>
</evidence>
<keyword evidence="2" id="KW-1185">Reference proteome</keyword>
<gene>
    <name evidence="1" type="ORF">SAMN04489717_2656</name>
</gene>
<proteinExistence type="predicted"/>
<dbReference type="InterPro" id="IPR014519">
    <property type="entry name" value="UCP024492"/>
</dbReference>
<dbReference type="PANTHER" id="PTHR39337">
    <property type="entry name" value="BLR5642 PROTEIN"/>
    <property type="match status" value="1"/>
</dbReference>
<dbReference type="Proteomes" id="UP000198983">
    <property type="component" value="Chromosome I"/>
</dbReference>
<dbReference type="STRING" id="117157.SAMN04489717_2656"/>
<dbReference type="AlphaFoldDB" id="A0A1H1S3R5"/>
<dbReference type="OrthoDB" id="9789109at2"/>
<dbReference type="PANTHER" id="PTHR39337:SF1">
    <property type="entry name" value="BLR5642 PROTEIN"/>
    <property type="match status" value="1"/>
</dbReference>
<protein>
    <recommendedName>
        <fullName evidence="3">DUF488 domain-containing protein</fullName>
    </recommendedName>
</protein>